<dbReference type="PROSITE" id="PS51449">
    <property type="entry name" value="MTTASE_N"/>
    <property type="match status" value="1"/>
</dbReference>
<dbReference type="Proteomes" id="UP000008281">
    <property type="component" value="Unassembled WGS sequence"/>
</dbReference>
<dbReference type="EC" id="2.8.4.5" evidence="11"/>
<protein>
    <recommendedName>
        <fullName evidence="11">tRNA-t(6)A37 methylthiotransferase</fullName>
        <ecNumber evidence="11">2.8.4.5</ecNumber>
    </recommendedName>
</protein>
<dbReference type="PROSITE" id="PS50926">
    <property type="entry name" value="TRAM"/>
    <property type="match status" value="1"/>
</dbReference>
<dbReference type="InterPro" id="IPR006638">
    <property type="entry name" value="Elp3/MiaA/NifB-like_rSAM"/>
</dbReference>
<keyword evidence="9 11" id="KW-0411">Iron-sulfur</keyword>
<feature type="domain" description="TRAM" evidence="12">
    <location>
        <begin position="422"/>
        <end position="484"/>
    </location>
</feature>
<dbReference type="NCBIfam" id="TIGR01578">
    <property type="entry name" value="MiaB-like-B"/>
    <property type="match status" value="1"/>
</dbReference>
<comment type="subcellular location">
    <subcellularLocation>
        <location evidence="11">Endoplasmic reticulum membrane</location>
        <topology evidence="11">Single-pass membrane protein</topology>
    </subcellularLocation>
</comment>
<dbReference type="SUPFAM" id="SSF102114">
    <property type="entry name" value="Radical SAM enzymes"/>
    <property type="match status" value="1"/>
</dbReference>
<evidence type="ECO:0000259" key="14">
    <source>
        <dbReference type="PROSITE" id="PS51918"/>
    </source>
</evidence>
<dbReference type="OMA" id="HYAYPTG"/>
<keyword evidence="5 11" id="KW-0949">S-adenosyl-L-methionine</keyword>
<evidence type="ECO:0000256" key="1">
    <source>
        <dbReference type="ARBA" id="ARBA00002399"/>
    </source>
</evidence>
<dbReference type="GO" id="GO:0046872">
    <property type="term" value="F:metal ion binding"/>
    <property type="evidence" value="ECO:0007669"/>
    <property type="project" value="UniProtKB-UniRule"/>
</dbReference>
<dbReference type="GO" id="GO:0051539">
    <property type="term" value="F:4 iron, 4 sulfur cluster binding"/>
    <property type="evidence" value="ECO:0007669"/>
    <property type="project" value="UniProtKB-UniRule"/>
</dbReference>
<keyword evidence="4 11" id="KW-0808">Transferase</keyword>
<dbReference type="FunFam" id="3.80.30.20:FF:000002">
    <property type="entry name" value="threonylcarbamoyladenosine tRNA methylthiotransferase isoform X2"/>
    <property type="match status" value="1"/>
</dbReference>
<dbReference type="InterPro" id="IPR023404">
    <property type="entry name" value="rSAM_horseshoe"/>
</dbReference>
<dbReference type="InterPro" id="IPR013848">
    <property type="entry name" value="Methylthiotransferase_N"/>
</dbReference>
<comment type="cofactor">
    <cofactor evidence="11">
        <name>[4Fe-4S] cluster</name>
        <dbReference type="ChEBI" id="CHEBI:49883"/>
    </cofactor>
    <text evidence="11">Binds 1 or 2 [4Fe-4S] cluster. One cluster is coordinated with 3 cysteines and an exchangeable S-adenosyl-L-methionine.</text>
</comment>
<dbReference type="InterPro" id="IPR020612">
    <property type="entry name" value="Methylthiotransferase_CS"/>
</dbReference>
<dbReference type="PANTHER" id="PTHR11918">
    <property type="entry name" value="RADICAL SAM PROTEINS"/>
    <property type="match status" value="1"/>
</dbReference>
<proteinExistence type="inferred from homology"/>
<evidence type="ECO:0000313" key="15">
    <source>
        <dbReference type="EMBL" id="EFO84626.1"/>
    </source>
</evidence>
<keyword evidence="8 11" id="KW-0408">Iron</keyword>
<feature type="domain" description="MTTase N-terminal" evidence="13">
    <location>
        <begin position="47"/>
        <end position="155"/>
    </location>
</feature>
<dbReference type="EMBL" id="DS268418">
    <property type="protein sequence ID" value="EFO84626.1"/>
    <property type="molecule type" value="Genomic_DNA"/>
</dbReference>
<dbReference type="CDD" id="cd01335">
    <property type="entry name" value="Radical_SAM"/>
    <property type="match status" value="1"/>
</dbReference>
<dbReference type="InParanoid" id="E3LXM3"/>
<dbReference type="Gene3D" id="3.80.30.20">
    <property type="entry name" value="tm_1862 like domain"/>
    <property type="match status" value="1"/>
</dbReference>
<dbReference type="GO" id="GO:0035598">
    <property type="term" value="F:tRNA (N(6)-L-threonylcarbamoyladenosine(37)-C(2))-methylthiotransferase activity"/>
    <property type="evidence" value="ECO:0007669"/>
    <property type="project" value="UniProtKB-UniRule"/>
</dbReference>
<evidence type="ECO:0000259" key="12">
    <source>
        <dbReference type="PROSITE" id="PS50926"/>
    </source>
</evidence>
<keyword evidence="6 11" id="KW-0819">tRNA processing</keyword>
<dbReference type="InterPro" id="IPR002792">
    <property type="entry name" value="TRAM_dom"/>
</dbReference>
<evidence type="ECO:0000259" key="13">
    <source>
        <dbReference type="PROSITE" id="PS51449"/>
    </source>
</evidence>
<dbReference type="InterPro" id="IPR007197">
    <property type="entry name" value="rSAM"/>
</dbReference>
<keyword evidence="11" id="KW-0256">Endoplasmic reticulum</keyword>
<dbReference type="NCBIfam" id="TIGR00089">
    <property type="entry name" value="MiaB/RimO family radical SAM methylthiotransferase"/>
    <property type="match status" value="1"/>
</dbReference>
<dbReference type="FunFam" id="3.40.50.12160:FF:000003">
    <property type="entry name" value="CDK5 regulatory subunit-associated protein 1"/>
    <property type="match status" value="1"/>
</dbReference>
<dbReference type="Gene3D" id="3.40.50.12160">
    <property type="entry name" value="Methylthiotransferase, N-terminal domain"/>
    <property type="match status" value="1"/>
</dbReference>
<dbReference type="InterPro" id="IPR058240">
    <property type="entry name" value="rSAM_sf"/>
</dbReference>
<evidence type="ECO:0000256" key="6">
    <source>
        <dbReference type="ARBA" id="ARBA00022694"/>
    </source>
</evidence>
<dbReference type="InterPro" id="IPR005839">
    <property type="entry name" value="Methylthiotransferase"/>
</dbReference>
<evidence type="ECO:0000256" key="3">
    <source>
        <dbReference type="ARBA" id="ARBA00022485"/>
    </source>
</evidence>
<keyword evidence="7 11" id="KW-0479">Metal-binding</keyword>
<dbReference type="Pfam" id="PF04055">
    <property type="entry name" value="Radical_SAM"/>
    <property type="match status" value="1"/>
</dbReference>
<dbReference type="GO" id="GO:0005789">
    <property type="term" value="C:endoplasmic reticulum membrane"/>
    <property type="evidence" value="ECO:0007669"/>
    <property type="project" value="UniProtKB-SubCell"/>
</dbReference>
<name>E3LXM3_CAERE</name>
<dbReference type="InterPro" id="IPR006466">
    <property type="entry name" value="MiaB-like_arc_euk"/>
</dbReference>
<evidence type="ECO:0000313" key="16">
    <source>
        <dbReference type="Proteomes" id="UP000008281"/>
    </source>
</evidence>
<comment type="similarity">
    <text evidence="2 11">Belongs to the methylthiotransferase family. CDKAL1 subfamily.</text>
</comment>
<accession>E3LXM3</accession>
<dbReference type="Pfam" id="PF00919">
    <property type="entry name" value="UPF0004"/>
    <property type="match status" value="1"/>
</dbReference>
<evidence type="ECO:0000256" key="10">
    <source>
        <dbReference type="ARBA" id="ARBA00051661"/>
    </source>
</evidence>
<dbReference type="PROSITE" id="PS01278">
    <property type="entry name" value="MTTASE_RADICAL"/>
    <property type="match status" value="1"/>
</dbReference>
<dbReference type="STRING" id="31234.E3LXM3"/>
<comment type="catalytic activity">
    <reaction evidence="10 11">
        <text>N(6)-L-threonylcarbamoyladenosine(37) in tRNA + (sulfur carrier)-SH + AH2 + 2 S-adenosyl-L-methionine = 2-methylsulfanyl-N(6)-L-threonylcarbamoyladenosine(37) in tRNA + (sulfur carrier)-H + 5'-deoxyadenosine + L-methionine + A + S-adenosyl-L-homocysteine + 2 H(+)</text>
        <dbReference type="Rhea" id="RHEA:37075"/>
        <dbReference type="Rhea" id="RHEA-COMP:10163"/>
        <dbReference type="Rhea" id="RHEA-COMP:11092"/>
        <dbReference type="Rhea" id="RHEA-COMP:14737"/>
        <dbReference type="Rhea" id="RHEA-COMP:14739"/>
        <dbReference type="ChEBI" id="CHEBI:13193"/>
        <dbReference type="ChEBI" id="CHEBI:15378"/>
        <dbReference type="ChEBI" id="CHEBI:17319"/>
        <dbReference type="ChEBI" id="CHEBI:17499"/>
        <dbReference type="ChEBI" id="CHEBI:29917"/>
        <dbReference type="ChEBI" id="CHEBI:57844"/>
        <dbReference type="ChEBI" id="CHEBI:57856"/>
        <dbReference type="ChEBI" id="CHEBI:59789"/>
        <dbReference type="ChEBI" id="CHEBI:64428"/>
        <dbReference type="ChEBI" id="CHEBI:74418"/>
        <dbReference type="ChEBI" id="CHEBI:74420"/>
        <dbReference type="EC" id="2.8.4.5"/>
    </reaction>
</comment>
<evidence type="ECO:0000256" key="4">
    <source>
        <dbReference type="ARBA" id="ARBA00022679"/>
    </source>
</evidence>
<reference evidence="15" key="1">
    <citation type="submission" date="2007-07" db="EMBL/GenBank/DDBJ databases">
        <title>PCAP assembly of the Caenorhabditis remanei genome.</title>
        <authorList>
            <consortium name="The Caenorhabditis remanei Sequencing Consortium"/>
            <person name="Wilson R.K."/>
        </authorList>
    </citation>
    <scope>NUCLEOTIDE SEQUENCE [LARGE SCALE GENOMIC DNA]</scope>
    <source>
        <strain evidence="15">PB4641</strain>
    </source>
</reference>
<gene>
    <name evidence="15" type="ORF">CRE_03881</name>
</gene>
<dbReference type="eggNOG" id="KOG4355">
    <property type="taxonomic scope" value="Eukaryota"/>
</dbReference>
<comment type="function">
    <text evidence="1 11">Catalyzes the methylthiolation of N6-threonylcarbamoyladenosine (t(6)A), leading to the formation of 2-methylthio-N6-threonylcarbamoyladenosine (ms(2)t(6)A) at position 37 in tRNAs that read codons beginning with adenine.</text>
</comment>
<keyword evidence="16" id="KW-1185">Reference proteome</keyword>
<dbReference type="AlphaFoldDB" id="E3LXM3"/>
<evidence type="ECO:0000256" key="5">
    <source>
        <dbReference type="ARBA" id="ARBA00022691"/>
    </source>
</evidence>
<dbReference type="HOGENOM" id="CLU_018697_4_1_1"/>
<evidence type="ECO:0000256" key="8">
    <source>
        <dbReference type="ARBA" id="ARBA00023004"/>
    </source>
</evidence>
<keyword evidence="3 11" id="KW-0004">4Fe-4S</keyword>
<dbReference type="PANTHER" id="PTHR11918:SF45">
    <property type="entry name" value="THREONYLCARBAMOYLADENOSINE TRNA METHYLTHIOTRANSFERASE"/>
    <property type="match status" value="1"/>
</dbReference>
<dbReference type="SMART" id="SM00729">
    <property type="entry name" value="Elp3"/>
    <property type="match status" value="1"/>
</dbReference>
<dbReference type="SFLD" id="SFLDS00029">
    <property type="entry name" value="Radical_SAM"/>
    <property type="match status" value="1"/>
</dbReference>
<evidence type="ECO:0000256" key="2">
    <source>
        <dbReference type="ARBA" id="ARBA00008616"/>
    </source>
</evidence>
<dbReference type="OrthoDB" id="1730074at2759"/>
<evidence type="ECO:0000256" key="9">
    <source>
        <dbReference type="ARBA" id="ARBA00023014"/>
    </source>
</evidence>
<dbReference type="FunCoup" id="E3LXM3">
    <property type="interactions" value="2738"/>
</dbReference>
<evidence type="ECO:0000256" key="11">
    <source>
        <dbReference type="RuleBase" id="RU368081"/>
    </source>
</evidence>
<organism evidence="16">
    <name type="scientific">Caenorhabditis remanei</name>
    <name type="common">Caenorhabditis vulgaris</name>
    <dbReference type="NCBI Taxonomy" id="31234"/>
    <lineage>
        <taxon>Eukaryota</taxon>
        <taxon>Metazoa</taxon>
        <taxon>Ecdysozoa</taxon>
        <taxon>Nematoda</taxon>
        <taxon>Chromadorea</taxon>
        <taxon>Rhabditida</taxon>
        <taxon>Rhabditina</taxon>
        <taxon>Rhabditomorpha</taxon>
        <taxon>Rhabditoidea</taxon>
        <taxon>Rhabditidae</taxon>
        <taxon>Peloderinae</taxon>
        <taxon>Caenorhabditis</taxon>
    </lineage>
</organism>
<dbReference type="SFLD" id="SFLDG01082">
    <property type="entry name" value="B12-binding_domain_containing"/>
    <property type="match status" value="1"/>
</dbReference>
<dbReference type="InterPro" id="IPR038135">
    <property type="entry name" value="Methylthiotransferase_N_sf"/>
</dbReference>
<feature type="domain" description="Radical SAM core" evidence="14">
    <location>
        <begin position="189"/>
        <end position="424"/>
    </location>
</feature>
<sequence length="560" mass="63616">MDIEDIVGRGPVGSRDAAEIKIRTRKQLPKEKEDVPNVDSMVPGVGQKVWVRTWGCSHNTSDSEYMAGLLQQAGYDVLKEGEAADVWILNSCTVKTPSEQQANNLVVQGQEQGKKIIMAGCVSQAAPSEPWLQNVSIVGVKQIDRIVEVVEETLKGNKVLPTILRTSRLHVRLLTRNRPDALLSLPKMRKNELIEVLSISTGCLNNCTYCKTKMARGDLVSYPLEDLVEQARAAFHDEGVKELWLTSEDLGAWGRDINLVLPDLLNALVKVIPDGSMMRLGMTNPPYILDHLEEIAEILNHPKVYAFLHIPVQSASDAVLTDMKREYSRRHFEQIADYMIKHVPNIYIATDMILAFPTETLEDFEESMELVRKYKFPSLFINQYYPRSGTPAARLKKIDTIEARKRTAAMSELFRSYTRFTEDRIGEIHNVLVTEVAADKLHGVGHNKSYEQILVPLEHCKMGEWIEVRITSVTKFSMISTPTSLSEVTAQHWTDSPNWMYFYPMTFFLLLLVTLYSIDRFISPGFLEEWLPFLADTETDNDMWMHGPNAGENDDVVFYE</sequence>
<evidence type="ECO:0000256" key="7">
    <source>
        <dbReference type="ARBA" id="ARBA00022723"/>
    </source>
</evidence>
<dbReference type="PROSITE" id="PS51918">
    <property type="entry name" value="RADICAL_SAM"/>
    <property type="match status" value="1"/>
</dbReference>